<accession>A0ABD5YU29</accession>
<dbReference type="Gene3D" id="3.40.50.1820">
    <property type="entry name" value="alpha/beta hydrolase"/>
    <property type="match status" value="1"/>
</dbReference>
<name>A0ABD5YU29_9EURY</name>
<dbReference type="RefSeq" id="WP_390206821.1">
    <property type="nucleotide sequence ID" value="NZ_JBHSZC010000004.1"/>
</dbReference>
<dbReference type="SUPFAM" id="SSF53474">
    <property type="entry name" value="alpha/beta-Hydrolases"/>
    <property type="match status" value="1"/>
</dbReference>
<evidence type="ECO:0008006" key="4">
    <source>
        <dbReference type="Google" id="ProtNLM"/>
    </source>
</evidence>
<dbReference type="Proteomes" id="UP001596417">
    <property type="component" value="Unassembled WGS sequence"/>
</dbReference>
<dbReference type="EMBL" id="JBHTAX010000005">
    <property type="protein sequence ID" value="MFC7192744.1"/>
    <property type="molecule type" value="Genomic_DNA"/>
</dbReference>
<feature type="compositionally biased region" description="Basic and acidic residues" evidence="1">
    <location>
        <begin position="52"/>
        <end position="66"/>
    </location>
</feature>
<sequence length="66" mass="7209">MTPTAEGISGVLIHGRLDPAAPLETAWELDRAWPDIELIVADDSGHTGSDTMTEHKLSAFDRYSRS</sequence>
<keyword evidence="3" id="KW-1185">Reference proteome</keyword>
<organism evidence="2 3">
    <name type="scientific">Halocatena marina</name>
    <dbReference type="NCBI Taxonomy" id="2934937"/>
    <lineage>
        <taxon>Archaea</taxon>
        <taxon>Methanobacteriati</taxon>
        <taxon>Methanobacteriota</taxon>
        <taxon>Stenosarchaea group</taxon>
        <taxon>Halobacteria</taxon>
        <taxon>Halobacteriales</taxon>
        <taxon>Natronomonadaceae</taxon>
        <taxon>Halocatena</taxon>
    </lineage>
</organism>
<dbReference type="InterPro" id="IPR029058">
    <property type="entry name" value="AB_hydrolase_fold"/>
</dbReference>
<feature type="region of interest" description="Disordered" evidence="1">
    <location>
        <begin position="43"/>
        <end position="66"/>
    </location>
</feature>
<proteinExistence type="predicted"/>
<evidence type="ECO:0000313" key="2">
    <source>
        <dbReference type="EMBL" id="MFC7192744.1"/>
    </source>
</evidence>
<reference evidence="2 3" key="1">
    <citation type="journal article" date="2019" name="Int. J. Syst. Evol. Microbiol.">
        <title>The Global Catalogue of Microorganisms (GCM) 10K type strain sequencing project: providing services to taxonomists for standard genome sequencing and annotation.</title>
        <authorList>
            <consortium name="The Broad Institute Genomics Platform"/>
            <consortium name="The Broad Institute Genome Sequencing Center for Infectious Disease"/>
            <person name="Wu L."/>
            <person name="Ma J."/>
        </authorList>
    </citation>
    <scope>NUCLEOTIDE SEQUENCE [LARGE SCALE GENOMIC DNA]</scope>
    <source>
        <strain evidence="2 3">RDMS1</strain>
    </source>
</reference>
<comment type="caution">
    <text evidence="2">The sequence shown here is derived from an EMBL/GenBank/DDBJ whole genome shotgun (WGS) entry which is preliminary data.</text>
</comment>
<evidence type="ECO:0000313" key="3">
    <source>
        <dbReference type="Proteomes" id="UP001596417"/>
    </source>
</evidence>
<evidence type="ECO:0000256" key="1">
    <source>
        <dbReference type="SAM" id="MobiDB-lite"/>
    </source>
</evidence>
<dbReference type="AlphaFoldDB" id="A0ABD5YU29"/>
<protein>
    <recommendedName>
        <fullName evidence="4">Prolyl aminopeptidase</fullName>
    </recommendedName>
</protein>
<gene>
    <name evidence="2" type="ORF">ACFQL7_25000</name>
</gene>